<reference evidence="4" key="1">
    <citation type="journal article" date="2015" name="PLoS Genet.">
        <title>Genome Sequence and Transcriptome Analyses of Chrysochromulina tobin: Metabolic Tools for Enhanced Algal Fitness in the Prominent Order Prymnesiales (Haptophyceae).</title>
        <authorList>
            <person name="Hovde B.T."/>
            <person name="Deodato C.R."/>
            <person name="Hunsperger H.M."/>
            <person name="Ryken S.A."/>
            <person name="Yost W."/>
            <person name="Jha R.K."/>
            <person name="Patterson J."/>
            <person name="Monnat R.J. Jr."/>
            <person name="Barlow S.B."/>
            <person name="Starkenburg S.R."/>
            <person name="Cattolico R.A."/>
        </authorList>
    </citation>
    <scope>NUCLEOTIDE SEQUENCE</scope>
    <source>
        <strain evidence="4">CCMP291</strain>
    </source>
</reference>
<dbReference type="EMBL" id="JWZX01001449">
    <property type="protein sequence ID" value="KOO33702.1"/>
    <property type="molecule type" value="Genomic_DNA"/>
</dbReference>
<dbReference type="GO" id="GO:0032259">
    <property type="term" value="P:methylation"/>
    <property type="evidence" value="ECO:0007669"/>
    <property type="project" value="UniProtKB-KW"/>
</dbReference>
<gene>
    <name evidence="3" type="ORF">Ctob_011938</name>
</gene>
<feature type="region of interest" description="Disordered" evidence="2">
    <location>
        <begin position="1"/>
        <end position="52"/>
    </location>
</feature>
<evidence type="ECO:0000256" key="2">
    <source>
        <dbReference type="SAM" id="MobiDB-lite"/>
    </source>
</evidence>
<comment type="caution">
    <text evidence="3">The sequence shown here is derived from an EMBL/GenBank/DDBJ whole genome shotgun (WGS) entry which is preliminary data.</text>
</comment>
<dbReference type="OrthoDB" id="73890at2759"/>
<dbReference type="AlphaFoldDB" id="A0A0M0K512"/>
<keyword evidence="3" id="KW-0808">Transferase</keyword>
<dbReference type="InterPro" id="IPR000682">
    <property type="entry name" value="PCMT"/>
</dbReference>
<dbReference type="Proteomes" id="UP000037460">
    <property type="component" value="Unassembled WGS sequence"/>
</dbReference>
<name>A0A0M0K512_9EUKA</name>
<dbReference type="GO" id="GO:0004719">
    <property type="term" value="F:protein-L-isoaspartate (D-aspartate) O-methyltransferase activity"/>
    <property type="evidence" value="ECO:0007669"/>
    <property type="project" value="InterPro"/>
</dbReference>
<dbReference type="Gene3D" id="3.40.50.150">
    <property type="entry name" value="Vaccinia Virus protein VP39"/>
    <property type="match status" value="1"/>
</dbReference>
<proteinExistence type="inferred from homology"/>
<feature type="compositionally biased region" description="Acidic residues" evidence="2">
    <location>
        <begin position="1"/>
        <end position="18"/>
    </location>
</feature>
<dbReference type="SUPFAM" id="SSF53335">
    <property type="entry name" value="S-adenosyl-L-methionine-dependent methyltransferases"/>
    <property type="match status" value="1"/>
</dbReference>
<organism evidence="3 4">
    <name type="scientific">Chrysochromulina tobinii</name>
    <dbReference type="NCBI Taxonomy" id="1460289"/>
    <lineage>
        <taxon>Eukaryota</taxon>
        <taxon>Haptista</taxon>
        <taxon>Haptophyta</taxon>
        <taxon>Prymnesiophyceae</taxon>
        <taxon>Prymnesiales</taxon>
        <taxon>Chrysochromulinaceae</taxon>
        <taxon>Chrysochromulina</taxon>
    </lineage>
</organism>
<feature type="compositionally biased region" description="Acidic residues" evidence="2">
    <location>
        <begin position="39"/>
        <end position="51"/>
    </location>
</feature>
<dbReference type="InterPro" id="IPR029063">
    <property type="entry name" value="SAM-dependent_MTases_sf"/>
</dbReference>
<protein>
    <submittedName>
        <fullName evidence="3">Protein-l-isoaspartate o-methyltransferase domain-containing protein 2-like protein</fullName>
    </submittedName>
</protein>
<evidence type="ECO:0000256" key="1">
    <source>
        <dbReference type="ARBA" id="ARBA00005369"/>
    </source>
</evidence>
<dbReference type="CDD" id="cd02440">
    <property type="entry name" value="AdoMet_MTases"/>
    <property type="match status" value="1"/>
</dbReference>
<keyword evidence="3" id="KW-0489">Methyltransferase</keyword>
<dbReference type="GO" id="GO:0005737">
    <property type="term" value="C:cytoplasm"/>
    <property type="evidence" value="ECO:0007669"/>
    <property type="project" value="TreeGrafter"/>
</dbReference>
<dbReference type="Pfam" id="PF01135">
    <property type="entry name" value="PCMT"/>
    <property type="match status" value="1"/>
</dbReference>
<sequence>MSEPPAPEEEEDDDEEETNTAAMNQLAGMASASTPEPPAPEEEEDDDEEETNTAAMNQLAGMAPAELLALFAQFAMHHRAPSAATNQELIEMLEKKGELTSPAVIRAFLSVDRKTYCVGADDEDAYADRPYRSPQRIPNGTAVPRAIHLSAPGIYARCVEHLDLKPGLSFLNVGSGTGYLSAVVASLIGPHAIHHGIELRTSLVELSRTLAAERGLSSIVFHNRSFRAVDPKASMKFDRIWLGAASNAEERTLAAQLLKIGGLCVGPFECESGEQHLAKLERCGAHELLTPADRESELPIRLCWAGDVRVRQTRYLRVSFSPLLRELRELRDVAHDVLAEPHEPLVLRAPVWGSSVPAAFPPSFLHTAAILFLGVTRDLGAASNSASTAAEHAAAAAAASAFASQAAVAAVAAVTAEEP</sequence>
<comment type="similarity">
    <text evidence="1">Belongs to the methyltransferase superfamily. L-isoaspartyl/D-aspartyl protein methyltransferase family.</text>
</comment>
<keyword evidence="4" id="KW-1185">Reference proteome</keyword>
<dbReference type="PANTHER" id="PTHR11579">
    <property type="entry name" value="PROTEIN-L-ISOASPARTATE O-METHYLTRANSFERASE"/>
    <property type="match status" value="1"/>
</dbReference>
<evidence type="ECO:0000313" key="3">
    <source>
        <dbReference type="EMBL" id="KOO33702.1"/>
    </source>
</evidence>
<evidence type="ECO:0000313" key="4">
    <source>
        <dbReference type="Proteomes" id="UP000037460"/>
    </source>
</evidence>
<accession>A0A0M0K512</accession>
<dbReference type="PANTHER" id="PTHR11579:SF9">
    <property type="entry name" value="PROTEIN-L-ISOASPARTATE O-METHYLTRANSFERASE"/>
    <property type="match status" value="1"/>
</dbReference>